<dbReference type="PRINTS" id="PR00038">
    <property type="entry name" value="HTHLUXR"/>
</dbReference>
<evidence type="ECO:0000313" key="7">
    <source>
        <dbReference type="Proteomes" id="UP000199109"/>
    </source>
</evidence>
<organism evidence="6 7">
    <name type="scientific">Pricia antarctica</name>
    <dbReference type="NCBI Taxonomy" id="641691"/>
    <lineage>
        <taxon>Bacteria</taxon>
        <taxon>Pseudomonadati</taxon>
        <taxon>Bacteroidota</taxon>
        <taxon>Flavobacteriia</taxon>
        <taxon>Flavobacteriales</taxon>
        <taxon>Flavobacteriaceae</taxon>
        <taxon>Pricia</taxon>
    </lineage>
</organism>
<feature type="transmembrane region" description="Helical" evidence="4">
    <location>
        <begin position="6"/>
        <end position="27"/>
    </location>
</feature>
<evidence type="ECO:0000313" key="6">
    <source>
        <dbReference type="EMBL" id="SDD90879.1"/>
    </source>
</evidence>
<keyword evidence="3" id="KW-0804">Transcription</keyword>
<dbReference type="InterPro" id="IPR036388">
    <property type="entry name" value="WH-like_DNA-bd_sf"/>
</dbReference>
<keyword evidence="4" id="KW-1133">Transmembrane helix</keyword>
<dbReference type="PROSITE" id="PS50043">
    <property type="entry name" value="HTH_LUXR_2"/>
    <property type="match status" value="1"/>
</dbReference>
<gene>
    <name evidence="6" type="ORF">SAMN05421636_102290</name>
</gene>
<keyword evidence="4" id="KW-0812">Transmembrane</keyword>
<feature type="transmembrane region" description="Helical" evidence="4">
    <location>
        <begin position="169"/>
        <end position="186"/>
    </location>
</feature>
<evidence type="ECO:0000256" key="2">
    <source>
        <dbReference type="ARBA" id="ARBA00023125"/>
    </source>
</evidence>
<dbReference type="SMART" id="SM00421">
    <property type="entry name" value="HTH_LUXR"/>
    <property type="match status" value="1"/>
</dbReference>
<dbReference type="AlphaFoldDB" id="A0A1G6YKF9"/>
<proteinExistence type="predicted"/>
<dbReference type="GO" id="GO:0006355">
    <property type="term" value="P:regulation of DNA-templated transcription"/>
    <property type="evidence" value="ECO:0007669"/>
    <property type="project" value="InterPro"/>
</dbReference>
<dbReference type="STRING" id="641691.SAMN05421636_102290"/>
<feature type="transmembrane region" description="Helical" evidence="4">
    <location>
        <begin position="100"/>
        <end position="123"/>
    </location>
</feature>
<feature type="transmembrane region" description="Helical" evidence="4">
    <location>
        <begin position="129"/>
        <end position="149"/>
    </location>
</feature>
<accession>A0A1G6YKF9</accession>
<evidence type="ECO:0000256" key="4">
    <source>
        <dbReference type="SAM" id="Phobius"/>
    </source>
</evidence>
<evidence type="ECO:0000259" key="5">
    <source>
        <dbReference type="PROSITE" id="PS50043"/>
    </source>
</evidence>
<protein>
    <submittedName>
        <fullName evidence="6">Regulatory protein, luxR family</fullName>
    </submittedName>
</protein>
<dbReference type="CDD" id="cd06170">
    <property type="entry name" value="LuxR_C_like"/>
    <property type="match status" value="1"/>
</dbReference>
<dbReference type="GO" id="GO:0003677">
    <property type="term" value="F:DNA binding"/>
    <property type="evidence" value="ECO:0007669"/>
    <property type="project" value="UniProtKB-KW"/>
</dbReference>
<dbReference type="Pfam" id="PF00196">
    <property type="entry name" value="GerE"/>
    <property type="match status" value="1"/>
</dbReference>
<keyword evidence="7" id="KW-1185">Reference proteome</keyword>
<feature type="transmembrane region" description="Helical" evidence="4">
    <location>
        <begin position="39"/>
        <end position="58"/>
    </location>
</feature>
<dbReference type="Gene3D" id="1.10.10.10">
    <property type="entry name" value="Winged helix-like DNA-binding domain superfamily/Winged helix DNA-binding domain"/>
    <property type="match status" value="1"/>
</dbReference>
<name>A0A1G6YKF9_9FLAO</name>
<sequence length="305" mass="35662">MFGTSIHWTTFFYLLIDTFLLVIACVQSSRNRYTNLNRYLVLAGLFVLYNLTGGFLPFDGFPGPFILQYVITYGVAITMGIFLFHYIYREYDIRILNVHLTIANISIYGALCFFGLFLLPYYFTGSLDTARVCFTVPVSLICLYFLWAFYGRISKPKNPNKFVLRRNKLSLLSVICMILLPMLTLIGDYQWLTFTIVNTSFYAITAIEIDRYLYFLEHKKKMNALLNYYKAERNKEIAPKFFTRGLTGREIEMAMSVLDGRSYKEIGDEYFIAEKTASKHASNIFKKMRVKNRTEFMERFGKKKL</sequence>
<reference evidence="6 7" key="1">
    <citation type="submission" date="2016-10" db="EMBL/GenBank/DDBJ databases">
        <authorList>
            <person name="de Groot N.N."/>
        </authorList>
    </citation>
    <scope>NUCLEOTIDE SEQUENCE [LARGE SCALE GENOMIC DNA]</scope>
    <source>
        <strain evidence="6 7">DSM 23421</strain>
    </source>
</reference>
<dbReference type="PANTHER" id="PTHR44688">
    <property type="entry name" value="DNA-BINDING TRANSCRIPTIONAL ACTIVATOR DEVR_DOSR"/>
    <property type="match status" value="1"/>
</dbReference>
<dbReference type="InterPro" id="IPR016032">
    <property type="entry name" value="Sig_transdc_resp-reg_C-effctor"/>
</dbReference>
<dbReference type="EMBL" id="FNAO01000002">
    <property type="protein sequence ID" value="SDD90879.1"/>
    <property type="molecule type" value="Genomic_DNA"/>
</dbReference>
<dbReference type="OrthoDB" id="1254222at2"/>
<feature type="transmembrane region" description="Helical" evidence="4">
    <location>
        <begin position="192"/>
        <end position="213"/>
    </location>
</feature>
<evidence type="ECO:0000256" key="3">
    <source>
        <dbReference type="ARBA" id="ARBA00023163"/>
    </source>
</evidence>
<keyword evidence="1" id="KW-0805">Transcription regulation</keyword>
<dbReference type="PANTHER" id="PTHR44688:SF16">
    <property type="entry name" value="DNA-BINDING TRANSCRIPTIONAL ACTIVATOR DEVR_DOSR"/>
    <property type="match status" value="1"/>
</dbReference>
<feature type="transmembrane region" description="Helical" evidence="4">
    <location>
        <begin position="70"/>
        <end position="88"/>
    </location>
</feature>
<dbReference type="Proteomes" id="UP000199109">
    <property type="component" value="Unassembled WGS sequence"/>
</dbReference>
<keyword evidence="4" id="KW-0472">Membrane</keyword>
<keyword evidence="2" id="KW-0238">DNA-binding</keyword>
<feature type="domain" description="HTH luxR-type" evidence="5">
    <location>
        <begin position="239"/>
        <end position="304"/>
    </location>
</feature>
<dbReference type="SUPFAM" id="SSF46894">
    <property type="entry name" value="C-terminal effector domain of the bipartite response regulators"/>
    <property type="match status" value="1"/>
</dbReference>
<dbReference type="InterPro" id="IPR000792">
    <property type="entry name" value="Tscrpt_reg_LuxR_C"/>
</dbReference>
<evidence type="ECO:0000256" key="1">
    <source>
        <dbReference type="ARBA" id="ARBA00023015"/>
    </source>
</evidence>